<reference evidence="2" key="2">
    <citation type="submission" date="2019-07" db="EMBL/GenBank/DDBJ databases">
        <authorList>
            <person name="Yang Y."/>
            <person name="Bocs S."/>
            <person name="Baudouin L."/>
        </authorList>
    </citation>
    <scope>NUCLEOTIDE SEQUENCE</scope>
    <source>
        <tissue evidence="2">Spear leaf of Hainan Tall coconut</tissue>
    </source>
</reference>
<dbReference type="GO" id="GO:0005524">
    <property type="term" value="F:ATP binding"/>
    <property type="evidence" value="ECO:0007669"/>
    <property type="project" value="InterPro"/>
</dbReference>
<dbReference type="Pfam" id="PF00005">
    <property type="entry name" value="ABC_tran"/>
    <property type="match status" value="1"/>
</dbReference>
<accession>A0A8K0IAA3</accession>
<sequence length="303" mass="33292">MWLNARLVDKSGKKETLTVRQTEAPFEETRKKIWLVDSKGLIVRSRKESLQHFKKPWALEHEPVGNLLDAVKAIKPTVLIGSSGVGKIFTKEVVEAMTSFNEGRAIFASGSPFDPIEFDGKCQIGVNFGITDEFGPYIRVGIELPTVEVRFEDIIVEAECYVGNRALPTLTITTRNVVESAMGLPSISLAKRAHLTILKDATGIIKPSRMTLLLGPPSSGKTTLLLAPAGKLDPSLKARGVVTYNGFRLDEFVPQKTAAYVSQNDIHVAEMTVKETLDFSARCQGVGTKYGINFLSSIFELHI</sequence>
<comment type="caution">
    <text evidence="2">The sequence shown here is derived from an EMBL/GenBank/DDBJ whole genome shotgun (WGS) entry which is preliminary data.</text>
</comment>
<dbReference type="OrthoDB" id="66620at2759"/>
<dbReference type="Gene3D" id="3.40.50.300">
    <property type="entry name" value="P-loop containing nucleotide triphosphate hydrolases"/>
    <property type="match status" value="1"/>
</dbReference>
<dbReference type="Proteomes" id="UP000797356">
    <property type="component" value="Chromosome 6"/>
</dbReference>
<dbReference type="AlphaFoldDB" id="A0A8K0IAA3"/>
<protein>
    <recommendedName>
        <fullName evidence="1">Malic enzyme NAD-binding domain-containing protein</fullName>
    </recommendedName>
</protein>
<proteinExistence type="predicted"/>
<feature type="domain" description="Malic enzyme NAD-binding" evidence="1">
    <location>
        <begin position="2"/>
        <end position="159"/>
    </location>
</feature>
<dbReference type="InterPro" id="IPR003439">
    <property type="entry name" value="ABC_transporter-like_ATP-bd"/>
</dbReference>
<dbReference type="Pfam" id="PF03949">
    <property type="entry name" value="Malic_M"/>
    <property type="match status" value="1"/>
</dbReference>
<evidence type="ECO:0000313" key="2">
    <source>
        <dbReference type="EMBL" id="KAG1346624.1"/>
    </source>
</evidence>
<keyword evidence="3" id="KW-1185">Reference proteome</keyword>
<reference evidence="2" key="1">
    <citation type="journal article" date="2017" name="Gigascience">
        <title>The genome draft of coconut (Cocos nucifera).</title>
        <authorList>
            <person name="Xiao Y."/>
            <person name="Xu P."/>
            <person name="Fan H."/>
            <person name="Baudouin L."/>
            <person name="Xia W."/>
            <person name="Bocs S."/>
            <person name="Xu J."/>
            <person name="Li Q."/>
            <person name="Guo A."/>
            <person name="Zhou L."/>
            <person name="Li J."/>
            <person name="Wu Y."/>
            <person name="Ma Z."/>
            <person name="Armero A."/>
            <person name="Issali A.E."/>
            <person name="Liu N."/>
            <person name="Peng M."/>
            <person name="Yang Y."/>
        </authorList>
    </citation>
    <scope>NUCLEOTIDE SEQUENCE</scope>
    <source>
        <tissue evidence="2">Spear leaf of Hainan Tall coconut</tissue>
    </source>
</reference>
<dbReference type="Gene3D" id="3.40.50.720">
    <property type="entry name" value="NAD(P)-binding Rossmann-like Domain"/>
    <property type="match status" value="1"/>
</dbReference>
<name>A0A8K0IAA3_COCNU</name>
<dbReference type="EMBL" id="CM017877">
    <property type="protein sequence ID" value="KAG1346624.1"/>
    <property type="molecule type" value="Genomic_DNA"/>
</dbReference>
<dbReference type="SMART" id="SM00919">
    <property type="entry name" value="Malic_M"/>
    <property type="match status" value="1"/>
</dbReference>
<dbReference type="InterPro" id="IPR012302">
    <property type="entry name" value="Malic_NAD-bd"/>
</dbReference>
<dbReference type="SUPFAM" id="SSF51735">
    <property type="entry name" value="NAD(P)-binding Rossmann-fold domains"/>
    <property type="match status" value="1"/>
</dbReference>
<dbReference type="InterPro" id="IPR036291">
    <property type="entry name" value="NAD(P)-bd_dom_sf"/>
</dbReference>
<dbReference type="SUPFAM" id="SSF52540">
    <property type="entry name" value="P-loop containing nucleoside triphosphate hydrolases"/>
    <property type="match status" value="1"/>
</dbReference>
<organism evidence="2 3">
    <name type="scientific">Cocos nucifera</name>
    <name type="common">Coconut palm</name>
    <dbReference type="NCBI Taxonomy" id="13894"/>
    <lineage>
        <taxon>Eukaryota</taxon>
        <taxon>Viridiplantae</taxon>
        <taxon>Streptophyta</taxon>
        <taxon>Embryophyta</taxon>
        <taxon>Tracheophyta</taxon>
        <taxon>Spermatophyta</taxon>
        <taxon>Magnoliopsida</taxon>
        <taxon>Liliopsida</taxon>
        <taxon>Arecaceae</taxon>
        <taxon>Arecoideae</taxon>
        <taxon>Cocoseae</taxon>
        <taxon>Attaleinae</taxon>
        <taxon>Cocos</taxon>
    </lineage>
</organism>
<dbReference type="PANTHER" id="PTHR48040">
    <property type="entry name" value="PLEIOTROPIC DRUG RESISTANCE PROTEIN 1-LIKE ISOFORM X1"/>
    <property type="match status" value="1"/>
</dbReference>
<dbReference type="PANTHER" id="PTHR48040:SF28">
    <property type="entry name" value="ABC TRANSPORTER G FAMILY MEMBER 39-LIKE"/>
    <property type="match status" value="1"/>
</dbReference>
<gene>
    <name evidence="2" type="ORF">COCNU_06G004530</name>
</gene>
<dbReference type="GO" id="GO:0016887">
    <property type="term" value="F:ATP hydrolysis activity"/>
    <property type="evidence" value="ECO:0007669"/>
    <property type="project" value="InterPro"/>
</dbReference>
<evidence type="ECO:0000259" key="1">
    <source>
        <dbReference type="SMART" id="SM00919"/>
    </source>
</evidence>
<dbReference type="InterPro" id="IPR027417">
    <property type="entry name" value="P-loop_NTPase"/>
</dbReference>
<dbReference type="GO" id="GO:0051287">
    <property type="term" value="F:NAD binding"/>
    <property type="evidence" value="ECO:0007669"/>
    <property type="project" value="InterPro"/>
</dbReference>
<evidence type="ECO:0000313" key="3">
    <source>
        <dbReference type="Proteomes" id="UP000797356"/>
    </source>
</evidence>